<evidence type="ECO:0000313" key="2">
    <source>
        <dbReference type="EMBL" id="MBL0387775.1"/>
    </source>
</evidence>
<dbReference type="PANTHER" id="PTHR40055">
    <property type="entry name" value="TRANSCRIPTIONAL REGULATOR YGIV-RELATED"/>
    <property type="match status" value="1"/>
</dbReference>
<protein>
    <submittedName>
        <fullName evidence="2">GyrI-like domain-containing protein</fullName>
    </submittedName>
</protein>
<dbReference type="Proteomes" id="UP000602284">
    <property type="component" value="Unassembled WGS sequence"/>
</dbReference>
<gene>
    <name evidence="2" type="ORF">JJB07_14130</name>
</gene>
<dbReference type="RefSeq" id="WP_201636097.1">
    <property type="nucleotide sequence ID" value="NZ_JAEQNB010000004.1"/>
</dbReference>
<proteinExistence type="predicted"/>
<accession>A0ABS1JBX4</accession>
<dbReference type="SMART" id="SM00871">
    <property type="entry name" value="AraC_E_bind"/>
    <property type="match status" value="1"/>
</dbReference>
<keyword evidence="3" id="KW-1185">Reference proteome</keyword>
<evidence type="ECO:0000313" key="3">
    <source>
        <dbReference type="Proteomes" id="UP000602284"/>
    </source>
</evidence>
<dbReference type="PANTHER" id="PTHR40055:SF1">
    <property type="entry name" value="TRANSCRIPTIONAL REGULATOR YGIV-RELATED"/>
    <property type="match status" value="1"/>
</dbReference>
<comment type="caution">
    <text evidence="2">The sequence shown here is derived from an EMBL/GenBank/DDBJ whole genome shotgun (WGS) entry which is preliminary data.</text>
</comment>
<dbReference type="Gene3D" id="3.20.80.10">
    <property type="entry name" value="Regulatory factor, effector binding domain"/>
    <property type="match status" value="1"/>
</dbReference>
<feature type="domain" description="AraC effector-binding" evidence="1">
    <location>
        <begin position="1"/>
        <end position="155"/>
    </location>
</feature>
<dbReference type="SUPFAM" id="SSF55136">
    <property type="entry name" value="Probable bacterial effector-binding domain"/>
    <property type="match status" value="1"/>
</dbReference>
<dbReference type="InterPro" id="IPR029442">
    <property type="entry name" value="GyrI-like"/>
</dbReference>
<sequence length="160" mass="17756">MNITIKELPDFEVAFVRHVGSYAETGGAWDQLSQWAVKNGLFPPQQSFIGISLDDPATVEAHACRYDACVTVPPGFDRESHPEVKFQTLDGGLYALCQFYDTADQLGGVFQMMFGQWLPASEYVADARPCLEFCMNNPADDPEGKVKVDLYIPVQKKALT</sequence>
<evidence type="ECO:0000259" key="1">
    <source>
        <dbReference type="SMART" id="SM00871"/>
    </source>
</evidence>
<dbReference type="InterPro" id="IPR050908">
    <property type="entry name" value="SmbC-like"/>
</dbReference>
<dbReference type="Pfam" id="PF06445">
    <property type="entry name" value="GyrI-like"/>
    <property type="match status" value="1"/>
</dbReference>
<name>A0ABS1JBX4_9BACL</name>
<reference evidence="2 3" key="1">
    <citation type="submission" date="2021-01" db="EMBL/GenBank/DDBJ databases">
        <title>Tumebacillus sp. strain ITR2 16S ribosomal RNA gene Genome sequencing and assembly.</title>
        <authorList>
            <person name="Kang M."/>
        </authorList>
    </citation>
    <scope>NUCLEOTIDE SEQUENCE [LARGE SCALE GENOMIC DNA]</scope>
    <source>
        <strain evidence="2 3">ITR2</strain>
    </source>
</reference>
<dbReference type="EMBL" id="JAEQNB010000004">
    <property type="protein sequence ID" value="MBL0387775.1"/>
    <property type="molecule type" value="Genomic_DNA"/>
</dbReference>
<dbReference type="InterPro" id="IPR010499">
    <property type="entry name" value="AraC_E-bd"/>
</dbReference>
<organism evidence="2 3">
    <name type="scientific">Tumebacillus amylolyticus</name>
    <dbReference type="NCBI Taxonomy" id="2801339"/>
    <lineage>
        <taxon>Bacteria</taxon>
        <taxon>Bacillati</taxon>
        <taxon>Bacillota</taxon>
        <taxon>Bacilli</taxon>
        <taxon>Bacillales</taxon>
        <taxon>Alicyclobacillaceae</taxon>
        <taxon>Tumebacillus</taxon>
    </lineage>
</organism>
<dbReference type="InterPro" id="IPR011256">
    <property type="entry name" value="Reg_factor_effector_dom_sf"/>
</dbReference>